<gene>
    <name evidence="2" type="ORF">SZN_36754</name>
</gene>
<dbReference type="RefSeq" id="WP_007505424.1">
    <property type="nucleotide sequence ID" value="NZ_AGBF01000353.1"/>
</dbReference>
<proteinExistence type="predicted"/>
<keyword evidence="1" id="KW-0472">Membrane</keyword>
<dbReference type="AlphaFoldDB" id="G2GP93"/>
<keyword evidence="3" id="KW-1185">Reference proteome</keyword>
<keyword evidence="1" id="KW-1133">Transmembrane helix</keyword>
<feature type="transmembrane region" description="Helical" evidence="1">
    <location>
        <begin position="32"/>
        <end position="49"/>
    </location>
</feature>
<accession>G2GP93</accession>
<protein>
    <submittedName>
        <fullName evidence="2">Uncharacterized protein</fullName>
    </submittedName>
</protein>
<dbReference type="PATRIC" id="fig|700597.3.peg.7130"/>
<dbReference type="Proteomes" id="UP000004217">
    <property type="component" value="Unassembled WGS sequence"/>
</dbReference>
<sequence>MNNDQISVRMVVLLLVGALTVAIALYHPALGAAIGVGVVVVALLNELMGR</sequence>
<evidence type="ECO:0000313" key="2">
    <source>
        <dbReference type="EMBL" id="EGX54673.1"/>
    </source>
</evidence>
<evidence type="ECO:0000256" key="1">
    <source>
        <dbReference type="SAM" id="Phobius"/>
    </source>
</evidence>
<reference evidence="2 3" key="1">
    <citation type="submission" date="2011-08" db="EMBL/GenBank/DDBJ databases">
        <authorList>
            <person name="Lin Y."/>
            <person name="Hao X."/>
            <person name="Johnstone L."/>
            <person name="Miller S.J."/>
            <person name="Wei G."/>
            <person name="Rensing C."/>
        </authorList>
    </citation>
    <scope>NUCLEOTIDE SEQUENCE [LARGE SCALE GENOMIC DNA]</scope>
    <source>
        <strain evidence="2 3">K42</strain>
    </source>
</reference>
<keyword evidence="1" id="KW-0812">Transmembrane</keyword>
<dbReference type="EMBL" id="AGBF01000353">
    <property type="protein sequence ID" value="EGX54673.1"/>
    <property type="molecule type" value="Genomic_DNA"/>
</dbReference>
<comment type="caution">
    <text evidence="2">The sequence shown here is derived from an EMBL/GenBank/DDBJ whole genome shotgun (WGS) entry which is preliminary data.</text>
</comment>
<feature type="transmembrane region" description="Helical" evidence="1">
    <location>
        <begin position="7"/>
        <end position="26"/>
    </location>
</feature>
<evidence type="ECO:0000313" key="3">
    <source>
        <dbReference type="Proteomes" id="UP000004217"/>
    </source>
</evidence>
<organism evidence="2 3">
    <name type="scientific">Streptomyces zinciresistens K42</name>
    <dbReference type="NCBI Taxonomy" id="700597"/>
    <lineage>
        <taxon>Bacteria</taxon>
        <taxon>Bacillati</taxon>
        <taxon>Actinomycetota</taxon>
        <taxon>Actinomycetes</taxon>
        <taxon>Kitasatosporales</taxon>
        <taxon>Streptomycetaceae</taxon>
        <taxon>Streptomyces</taxon>
    </lineage>
</organism>
<name>G2GP93_9ACTN</name>